<evidence type="ECO:0000313" key="2">
    <source>
        <dbReference type="Proteomes" id="UP000509568"/>
    </source>
</evidence>
<protein>
    <submittedName>
        <fullName evidence="1">Capsular polysaccharide biosynthesis protein</fullName>
    </submittedName>
</protein>
<reference evidence="1 2" key="1">
    <citation type="submission" date="2020-06" db="EMBL/GenBank/DDBJ databases">
        <title>Pseudomonas eucalypticola sp. nov., an endophyte of Eucalyptus dunnii leaves with biocontrol ability of eucalyptus leaf blight.</title>
        <authorList>
            <person name="Liu Y."/>
            <person name="Song Z."/>
            <person name="Zeng H."/>
            <person name="Lu M."/>
            <person name="Wang X."/>
            <person name="Lian X."/>
            <person name="Zhang Q."/>
        </authorList>
    </citation>
    <scope>NUCLEOTIDE SEQUENCE [LARGE SCALE GENOMIC DNA]</scope>
    <source>
        <strain evidence="1 2">NP-1</strain>
    </source>
</reference>
<accession>A0A7D5D9B7</accession>
<dbReference type="GO" id="GO:0000271">
    <property type="term" value="P:polysaccharide biosynthetic process"/>
    <property type="evidence" value="ECO:0007669"/>
    <property type="project" value="InterPro"/>
</dbReference>
<dbReference type="AlphaFoldDB" id="A0A7D5D9B7"/>
<dbReference type="CDD" id="cd16440">
    <property type="entry name" value="beta_Kdo_transferase_KpsC_1"/>
    <property type="match status" value="1"/>
</dbReference>
<dbReference type="Proteomes" id="UP000509568">
    <property type="component" value="Chromosome"/>
</dbReference>
<dbReference type="GO" id="GO:0015774">
    <property type="term" value="P:polysaccharide transport"/>
    <property type="evidence" value="ECO:0007669"/>
    <property type="project" value="InterPro"/>
</dbReference>
<proteinExistence type="predicted"/>
<dbReference type="Pfam" id="PF05159">
    <property type="entry name" value="Capsule_synth"/>
    <property type="match status" value="3"/>
</dbReference>
<evidence type="ECO:0000313" key="1">
    <source>
        <dbReference type="EMBL" id="QKZ06098.1"/>
    </source>
</evidence>
<dbReference type="CDD" id="cd16439">
    <property type="entry name" value="beta_Kdo_transferase_KpsC_2"/>
    <property type="match status" value="1"/>
</dbReference>
<dbReference type="EMBL" id="CP056030">
    <property type="protein sequence ID" value="QKZ06098.1"/>
    <property type="molecule type" value="Genomic_DNA"/>
</dbReference>
<keyword evidence="2" id="KW-1185">Reference proteome</keyword>
<gene>
    <name evidence="1" type="ORF">HWQ56_20875</name>
</gene>
<dbReference type="InterPro" id="IPR007833">
    <property type="entry name" value="Capsule_polysaccharide_synth"/>
</dbReference>
<sequence>MRPPVMQLDSLVPGEGWVGIMSQWVAWKVLHLPRFLEPEGQPFWLWRRGARAPKGLKAIAGIGYKRSSARARVLCARWGLPYIALEDGFLRSSSLGVEGDTPMSMVVDPIGIHYLADRPSLLENLLQAPEQFDPQELATAQALIELMRQTGIGKYNNAPDLAAQQVPGRERPLVLVVDQTYGDFSIPGGGLCEADFVRMLDCALAENPDADVRVRIHPDCLRGHKKSCLLDAARARGVALESRSVSWASLARHARRVYVGTSQAGLEALILGVPVTCFGLPFYAGWGLTDDRMPIPRRQARPTLGQLVAAAYIRYCRYVDPLTGQLTDVLTVARQLARQKAQDSEFAGPIVVLGVKRHKQHNVRRFLGSRWGQLRFAQDSPELLGRVAEEGARLVVWAGREPPGLSMRAQAYGVPLWRIEDGFLRSSGLGALNAPAMSLVLDRRGIHFDPSTDSDLFRYLQGREYSPQVLAEAAQLRERIVASGASKYNLKGATPRLGAATGQRCILVPGQVEDDAAVLRSGPQPWSNLQLLQAVRQRAPDAFIVYKPHPDVEAGKRVGALARDQVLAFADQIIEYGDIGALYPQVQELHTFSSTAGFEALLRGIAVHTYGQPFYAGWGLTHDRLRMAQRTRRLQLDELVAATLLDYARYADCQHHLPCDAWHALAQLQQQPRNALAPRMLPPSLGHYFRIMLGMRHRLAAPQSQDPTHA</sequence>
<name>A0A7D5D9B7_9PSED</name>
<dbReference type="KEGG" id="pez:HWQ56_20875"/>
<organism evidence="1 2">
    <name type="scientific">Pseudomonas eucalypticola</name>
    <dbReference type="NCBI Taxonomy" id="2599595"/>
    <lineage>
        <taxon>Bacteria</taxon>
        <taxon>Pseudomonadati</taxon>
        <taxon>Pseudomonadota</taxon>
        <taxon>Gammaproteobacteria</taxon>
        <taxon>Pseudomonadales</taxon>
        <taxon>Pseudomonadaceae</taxon>
        <taxon>Pseudomonas</taxon>
    </lineage>
</organism>